<evidence type="ECO:0000313" key="7">
    <source>
        <dbReference type="EMBL" id="KAH9369158.1"/>
    </source>
</evidence>
<proteinExistence type="predicted"/>
<evidence type="ECO:0000256" key="1">
    <source>
        <dbReference type="ARBA" id="ARBA00022729"/>
    </source>
</evidence>
<dbReference type="Proteomes" id="UP000821853">
    <property type="component" value="Chromosome 2"/>
</dbReference>
<dbReference type="InterPro" id="IPR050958">
    <property type="entry name" value="Cell_Adh-Cytoskel_Orgn"/>
</dbReference>
<dbReference type="AlphaFoldDB" id="A0A9J6FSI6"/>
<evidence type="ECO:0000256" key="2">
    <source>
        <dbReference type="ARBA" id="ARBA00022737"/>
    </source>
</evidence>
<dbReference type="InterPro" id="IPR013783">
    <property type="entry name" value="Ig-like_fold"/>
</dbReference>
<dbReference type="VEuPathDB" id="VectorBase:HLOH_056187"/>
<keyword evidence="8" id="KW-1185">Reference proteome</keyword>
<feature type="domain" description="Ig-like" evidence="5">
    <location>
        <begin position="55"/>
        <end position="129"/>
    </location>
</feature>
<dbReference type="Gene3D" id="2.60.40.10">
    <property type="entry name" value="Immunoglobulins"/>
    <property type="match status" value="3"/>
</dbReference>
<evidence type="ECO:0000256" key="4">
    <source>
        <dbReference type="ARBA" id="ARBA00023319"/>
    </source>
</evidence>
<dbReference type="InterPro" id="IPR003598">
    <property type="entry name" value="Ig_sub2"/>
</dbReference>
<keyword evidence="4" id="KW-0393">Immunoglobulin domain</keyword>
<evidence type="ECO:0000259" key="5">
    <source>
        <dbReference type="PROSITE" id="PS50835"/>
    </source>
</evidence>
<dbReference type="PROSITE" id="PS50835">
    <property type="entry name" value="IG_LIKE"/>
    <property type="match status" value="2"/>
</dbReference>
<dbReference type="SMART" id="SM00408">
    <property type="entry name" value="IGc2"/>
    <property type="match status" value="2"/>
</dbReference>
<dbReference type="InterPro" id="IPR013098">
    <property type="entry name" value="Ig_I-set"/>
</dbReference>
<dbReference type="InterPro" id="IPR036179">
    <property type="entry name" value="Ig-like_dom_sf"/>
</dbReference>
<dbReference type="InterPro" id="IPR007110">
    <property type="entry name" value="Ig-like_dom"/>
</dbReference>
<dbReference type="PANTHER" id="PTHR45080:SF8">
    <property type="entry name" value="IG-LIKE DOMAIN-CONTAINING PROTEIN"/>
    <property type="match status" value="1"/>
</dbReference>
<name>A0A9J6FSI6_HAELO</name>
<keyword evidence="2" id="KW-0677">Repeat</keyword>
<evidence type="ECO:0000313" key="8">
    <source>
        <dbReference type="Proteomes" id="UP000821853"/>
    </source>
</evidence>
<dbReference type="EMBL" id="JABSTR010000004">
    <property type="protein sequence ID" value="KAH9369158.1"/>
    <property type="molecule type" value="Genomic_DNA"/>
</dbReference>
<dbReference type="InterPro" id="IPR036116">
    <property type="entry name" value="FN3_sf"/>
</dbReference>
<accession>A0A9J6FSI6</accession>
<comment type="caution">
    <text evidence="7">The sequence shown here is derived from an EMBL/GenBank/DDBJ whole genome shotgun (WGS) entry which is preliminary data.</text>
</comment>
<dbReference type="GO" id="GO:0007156">
    <property type="term" value="P:homophilic cell adhesion via plasma membrane adhesion molecules"/>
    <property type="evidence" value="ECO:0007669"/>
    <property type="project" value="TreeGrafter"/>
</dbReference>
<sequence length="389" mass="42261">MTVILKNRFVIKAQDQETELPQDRKVEFLTKEQTFFLSLGDSASLPCKIVQSGPPKVSTIPPSGEVTVMKGEPLYLGCTASGKPDSTITWRHMNDSSIDVNKLVQDNRIDIDVADSKYSGTYECTASNGIGKPVVAYITVKVLGKPTVKTSLQWSSGVGGSLNAELLCVTHSDTPSATRWVRTDGSWLMHGESVSLHTAGNHYTARFKHVTERDYGNYTCESKNKFGVSTDTVELLGAPTKPVVMGIEGPNSTAYHISLSSVAPFPVNKYIIYIRAEKVPKMGSKYSTSYVITNLEPETRYEAFAGASNELGMSRLTNFDFATAFVLPKKPLSTKASEEVEAGLQANDPDALQEEIKDSGNGNSATRATLFSPHMVGCVTVALLSIFFC</sequence>
<dbReference type="PROSITE" id="PS50853">
    <property type="entry name" value="FN3"/>
    <property type="match status" value="1"/>
</dbReference>
<protein>
    <submittedName>
        <fullName evidence="7">Uncharacterized protein</fullName>
    </submittedName>
</protein>
<dbReference type="GO" id="GO:0008046">
    <property type="term" value="F:axon guidance receptor activity"/>
    <property type="evidence" value="ECO:0007669"/>
    <property type="project" value="TreeGrafter"/>
</dbReference>
<dbReference type="Pfam" id="PF13927">
    <property type="entry name" value="Ig_3"/>
    <property type="match status" value="1"/>
</dbReference>
<dbReference type="CDD" id="cd00096">
    <property type="entry name" value="Ig"/>
    <property type="match status" value="1"/>
</dbReference>
<feature type="domain" description="Fibronectin type-III" evidence="6">
    <location>
        <begin position="238"/>
        <end position="329"/>
    </location>
</feature>
<dbReference type="GO" id="GO:0050808">
    <property type="term" value="P:synapse organization"/>
    <property type="evidence" value="ECO:0007669"/>
    <property type="project" value="TreeGrafter"/>
</dbReference>
<dbReference type="SUPFAM" id="SSF48726">
    <property type="entry name" value="Immunoglobulin"/>
    <property type="match status" value="2"/>
</dbReference>
<dbReference type="Pfam" id="PF07679">
    <property type="entry name" value="I-set"/>
    <property type="match status" value="1"/>
</dbReference>
<reference evidence="7 8" key="1">
    <citation type="journal article" date="2020" name="Cell">
        <title>Large-Scale Comparative Analyses of Tick Genomes Elucidate Their Genetic Diversity and Vector Capacities.</title>
        <authorList>
            <consortium name="Tick Genome and Microbiome Consortium (TIGMIC)"/>
            <person name="Jia N."/>
            <person name="Wang J."/>
            <person name="Shi W."/>
            <person name="Du L."/>
            <person name="Sun Y."/>
            <person name="Zhan W."/>
            <person name="Jiang J.F."/>
            <person name="Wang Q."/>
            <person name="Zhang B."/>
            <person name="Ji P."/>
            <person name="Bell-Sakyi L."/>
            <person name="Cui X.M."/>
            <person name="Yuan T.T."/>
            <person name="Jiang B.G."/>
            <person name="Yang W.F."/>
            <person name="Lam T.T."/>
            <person name="Chang Q.C."/>
            <person name="Ding S.J."/>
            <person name="Wang X.J."/>
            <person name="Zhu J.G."/>
            <person name="Ruan X.D."/>
            <person name="Zhao L."/>
            <person name="Wei J.T."/>
            <person name="Ye R.Z."/>
            <person name="Que T.C."/>
            <person name="Du C.H."/>
            <person name="Zhou Y.H."/>
            <person name="Cheng J.X."/>
            <person name="Dai P.F."/>
            <person name="Guo W.B."/>
            <person name="Han X.H."/>
            <person name="Huang E.J."/>
            <person name="Li L.F."/>
            <person name="Wei W."/>
            <person name="Gao Y.C."/>
            <person name="Liu J.Z."/>
            <person name="Shao H.Z."/>
            <person name="Wang X."/>
            <person name="Wang C.C."/>
            <person name="Yang T.C."/>
            <person name="Huo Q.B."/>
            <person name="Li W."/>
            <person name="Chen H.Y."/>
            <person name="Chen S.E."/>
            <person name="Zhou L.G."/>
            <person name="Ni X.B."/>
            <person name="Tian J.H."/>
            <person name="Sheng Y."/>
            <person name="Liu T."/>
            <person name="Pan Y.S."/>
            <person name="Xia L.Y."/>
            <person name="Li J."/>
            <person name="Zhao F."/>
            <person name="Cao W.C."/>
        </authorList>
    </citation>
    <scope>NUCLEOTIDE SEQUENCE [LARGE SCALE GENOMIC DNA]</scope>
    <source>
        <strain evidence="7">HaeL-2018</strain>
    </source>
</reference>
<dbReference type="SUPFAM" id="SSF49265">
    <property type="entry name" value="Fibronectin type III"/>
    <property type="match status" value="1"/>
</dbReference>
<dbReference type="GO" id="GO:0030424">
    <property type="term" value="C:axon"/>
    <property type="evidence" value="ECO:0007669"/>
    <property type="project" value="TreeGrafter"/>
</dbReference>
<keyword evidence="3" id="KW-1015">Disulfide bond</keyword>
<keyword evidence="1" id="KW-0732">Signal</keyword>
<dbReference type="OMA" id="TENTHHV"/>
<gene>
    <name evidence="7" type="ORF">HPB48_018907</name>
</gene>
<dbReference type="InterPro" id="IPR003961">
    <property type="entry name" value="FN3_dom"/>
</dbReference>
<dbReference type="SMART" id="SM00409">
    <property type="entry name" value="IG"/>
    <property type="match status" value="2"/>
</dbReference>
<dbReference type="GO" id="GO:0043025">
    <property type="term" value="C:neuronal cell body"/>
    <property type="evidence" value="ECO:0007669"/>
    <property type="project" value="TreeGrafter"/>
</dbReference>
<evidence type="ECO:0000256" key="3">
    <source>
        <dbReference type="ARBA" id="ARBA00023157"/>
    </source>
</evidence>
<dbReference type="OrthoDB" id="6159398at2759"/>
<feature type="domain" description="Ig-like" evidence="5">
    <location>
        <begin position="146"/>
        <end position="236"/>
    </location>
</feature>
<evidence type="ECO:0000259" key="6">
    <source>
        <dbReference type="PROSITE" id="PS50853"/>
    </source>
</evidence>
<dbReference type="GO" id="GO:0005886">
    <property type="term" value="C:plasma membrane"/>
    <property type="evidence" value="ECO:0007669"/>
    <property type="project" value="TreeGrafter"/>
</dbReference>
<dbReference type="PANTHER" id="PTHR45080">
    <property type="entry name" value="CONTACTIN 5"/>
    <property type="match status" value="1"/>
</dbReference>
<organism evidence="7 8">
    <name type="scientific">Haemaphysalis longicornis</name>
    <name type="common">Bush tick</name>
    <dbReference type="NCBI Taxonomy" id="44386"/>
    <lineage>
        <taxon>Eukaryota</taxon>
        <taxon>Metazoa</taxon>
        <taxon>Ecdysozoa</taxon>
        <taxon>Arthropoda</taxon>
        <taxon>Chelicerata</taxon>
        <taxon>Arachnida</taxon>
        <taxon>Acari</taxon>
        <taxon>Parasitiformes</taxon>
        <taxon>Ixodida</taxon>
        <taxon>Ixodoidea</taxon>
        <taxon>Ixodidae</taxon>
        <taxon>Haemaphysalinae</taxon>
        <taxon>Haemaphysalis</taxon>
    </lineage>
</organism>
<dbReference type="InterPro" id="IPR003599">
    <property type="entry name" value="Ig_sub"/>
</dbReference>